<proteinExistence type="predicted"/>
<feature type="transmembrane region" description="Helical" evidence="1">
    <location>
        <begin position="148"/>
        <end position="172"/>
    </location>
</feature>
<feature type="transmembrane region" description="Helical" evidence="1">
    <location>
        <begin position="192"/>
        <end position="222"/>
    </location>
</feature>
<feature type="transmembrane region" description="Helical" evidence="1">
    <location>
        <begin position="34"/>
        <end position="63"/>
    </location>
</feature>
<protein>
    <recommendedName>
        <fullName evidence="4">DUF4129 domain-containing protein</fullName>
    </recommendedName>
</protein>
<keyword evidence="1" id="KW-0472">Membrane</keyword>
<feature type="transmembrane region" description="Helical" evidence="1">
    <location>
        <begin position="254"/>
        <end position="271"/>
    </location>
</feature>
<comment type="caution">
    <text evidence="2">The sequence shown here is derived from an EMBL/GenBank/DDBJ whole genome shotgun (WGS) entry which is preliminary data.</text>
</comment>
<evidence type="ECO:0008006" key="4">
    <source>
        <dbReference type="Google" id="ProtNLM"/>
    </source>
</evidence>
<dbReference type="EMBL" id="JAVRHX010000001">
    <property type="protein sequence ID" value="MDT0594754.1"/>
    <property type="molecule type" value="Genomic_DNA"/>
</dbReference>
<evidence type="ECO:0000313" key="2">
    <source>
        <dbReference type="EMBL" id="MDT0594754.1"/>
    </source>
</evidence>
<feature type="transmembrane region" description="Helical" evidence="1">
    <location>
        <begin position="366"/>
        <end position="388"/>
    </location>
</feature>
<keyword evidence="3" id="KW-1185">Reference proteome</keyword>
<gene>
    <name evidence="2" type="ORF">RM552_07880</name>
</gene>
<evidence type="ECO:0000313" key="3">
    <source>
        <dbReference type="Proteomes" id="UP001253545"/>
    </source>
</evidence>
<dbReference type="Proteomes" id="UP001253545">
    <property type="component" value="Unassembled WGS sequence"/>
</dbReference>
<organism evidence="2 3">
    <name type="scientific">Glaciecola petra</name>
    <dbReference type="NCBI Taxonomy" id="3075602"/>
    <lineage>
        <taxon>Bacteria</taxon>
        <taxon>Pseudomonadati</taxon>
        <taxon>Pseudomonadota</taxon>
        <taxon>Gammaproteobacteria</taxon>
        <taxon>Alteromonadales</taxon>
        <taxon>Alteromonadaceae</taxon>
        <taxon>Glaciecola</taxon>
    </lineage>
</organism>
<name>A0ABU2ZT67_9ALTE</name>
<accession>A0ABU2ZT67</accession>
<dbReference type="RefSeq" id="WP_311368212.1">
    <property type="nucleotide sequence ID" value="NZ_JAVRHX010000001.1"/>
</dbReference>
<reference evidence="2 3" key="1">
    <citation type="submission" date="2023-09" db="EMBL/GenBank/DDBJ databases">
        <authorList>
            <person name="Rey-Velasco X."/>
        </authorList>
    </citation>
    <scope>NUCLEOTIDE SEQUENCE [LARGE SCALE GENOMIC DNA]</scope>
    <source>
        <strain evidence="2 3">P117</strain>
    </source>
</reference>
<evidence type="ECO:0000256" key="1">
    <source>
        <dbReference type="SAM" id="Phobius"/>
    </source>
</evidence>
<sequence length="544" mass="62452">MKLEQLAISTIPKSSWQCFDLGCKVALKHYKILFSFWLVVSFPFFIFSCFLSLEWGLLTFWLFKPWYERGLLFILSRAVFNNVINLKTALMAWPEQIKPLWFSSITYRRLAPSRSFDMAVTQLERLSGKKRANRLNILHRSKDDNTGWWTVLCVHWEGILFIGMLVMLSMLLPTEIDLWSFLLFSEYEEDVFWSLLISNIVFYLCVALVAPFYVAGGFIAYLNRRMILEAWDLEIGFKKWVTAFKTKGTALQSATLPIIACFVLVFAQTLFQPALAQMTENDSDSRISMNPELQNTATITVSKKGDSEPNLEAKTKIREELDALFDEEPFSSKETIVYYRWKGSEEDTEQEYTSGDFSGFSTLANFIASFLELFLWAAFALIFGYIVIKNWSKLANILKPNQASIDDTPLPNFISKAFNESVPEDISNAVNQAIVAQDFRRALSLLVRASLLHLSKEQKVHITKSMTENECLRAIKQSSAKKVYDFMTTLMRSWISMAWAHRMPNAHELSDLLTRFEITLMPELIRVGQNTPVSESLVATGNDK</sequence>
<keyword evidence="1" id="KW-1133">Transmembrane helix</keyword>
<keyword evidence="1" id="KW-0812">Transmembrane</keyword>